<organism evidence="10 11">
    <name type="scientific">Arenibacter echinorum</name>
    <dbReference type="NCBI Taxonomy" id="440515"/>
    <lineage>
        <taxon>Bacteria</taxon>
        <taxon>Pseudomonadati</taxon>
        <taxon>Bacteroidota</taxon>
        <taxon>Flavobacteriia</taxon>
        <taxon>Flavobacteriales</taxon>
        <taxon>Flavobacteriaceae</taxon>
        <taxon>Arenibacter</taxon>
    </lineage>
</organism>
<keyword evidence="5 8" id="KW-1133">Transmembrane helix</keyword>
<evidence type="ECO:0000256" key="1">
    <source>
        <dbReference type="ARBA" id="ARBA00004236"/>
    </source>
</evidence>
<comment type="subcellular location">
    <subcellularLocation>
        <location evidence="1">Cell membrane</location>
    </subcellularLocation>
</comment>
<keyword evidence="2" id="KW-1003">Cell membrane</keyword>
<keyword evidence="6" id="KW-0051">Antiviral defense</keyword>
<evidence type="ECO:0000256" key="3">
    <source>
        <dbReference type="ARBA" id="ARBA00022692"/>
    </source>
</evidence>
<feature type="domain" description="Pycsar effector protein" evidence="9">
    <location>
        <begin position="29"/>
        <end position="184"/>
    </location>
</feature>
<evidence type="ECO:0000256" key="6">
    <source>
        <dbReference type="ARBA" id="ARBA00023118"/>
    </source>
</evidence>
<evidence type="ECO:0000256" key="7">
    <source>
        <dbReference type="ARBA" id="ARBA00023136"/>
    </source>
</evidence>
<evidence type="ECO:0000256" key="2">
    <source>
        <dbReference type="ARBA" id="ARBA00022475"/>
    </source>
</evidence>
<evidence type="ECO:0000259" key="9">
    <source>
        <dbReference type="Pfam" id="PF18967"/>
    </source>
</evidence>
<dbReference type="AlphaFoldDB" id="A0A327RK17"/>
<protein>
    <recommendedName>
        <fullName evidence="9">Pycsar effector protein domain-containing protein</fullName>
    </recommendedName>
</protein>
<evidence type="ECO:0000256" key="5">
    <source>
        <dbReference type="ARBA" id="ARBA00022989"/>
    </source>
</evidence>
<proteinExistence type="predicted"/>
<dbReference type="Pfam" id="PF18967">
    <property type="entry name" value="PycTM"/>
    <property type="match status" value="1"/>
</dbReference>
<sequence length="190" mass="21569">MEKEVNSLTKADLRKGKRHKYDARGVQTLFKTLSRNHYNLLKMVDNKARIVLTVNSIITSLLLGIRFINTGTGELNINTGTKILVISSMLSMIFALLCMLPHRYFGKKYRKSGYKGTLYAENFSSLSLDEFKQEFERIMVSGQSVYDEMVTDLYFLGKIISMKQKLVTISVGIFLLGLIATIIYTLSTTI</sequence>
<keyword evidence="3 8" id="KW-0812">Transmembrane</keyword>
<gene>
    <name evidence="10" type="ORF">LV92_01174</name>
</gene>
<feature type="transmembrane region" description="Helical" evidence="8">
    <location>
        <begin position="50"/>
        <end position="68"/>
    </location>
</feature>
<reference evidence="10 11" key="1">
    <citation type="submission" date="2018-06" db="EMBL/GenBank/DDBJ databases">
        <title>Genomic Encyclopedia of Archaeal and Bacterial Type Strains, Phase II (KMG-II): from individual species to whole genera.</title>
        <authorList>
            <person name="Goeker M."/>
        </authorList>
    </citation>
    <scope>NUCLEOTIDE SEQUENCE [LARGE SCALE GENOMIC DNA]</scope>
    <source>
        <strain evidence="10 11">DSM 23522</strain>
    </source>
</reference>
<comment type="caution">
    <text evidence="10">The sequence shown here is derived from an EMBL/GenBank/DDBJ whole genome shotgun (WGS) entry which is preliminary data.</text>
</comment>
<dbReference type="GO" id="GO:0051607">
    <property type="term" value="P:defense response to virus"/>
    <property type="evidence" value="ECO:0007669"/>
    <property type="project" value="UniProtKB-KW"/>
</dbReference>
<keyword evidence="7 8" id="KW-0472">Membrane</keyword>
<evidence type="ECO:0000313" key="10">
    <source>
        <dbReference type="EMBL" id="RAJ14057.1"/>
    </source>
</evidence>
<accession>A0A327RK17</accession>
<name>A0A327RK17_9FLAO</name>
<dbReference type="InterPro" id="IPR043760">
    <property type="entry name" value="PycTM_dom"/>
</dbReference>
<dbReference type="RefSeq" id="WP_111622700.1">
    <property type="nucleotide sequence ID" value="NZ_QLLN01000002.1"/>
</dbReference>
<evidence type="ECO:0000256" key="4">
    <source>
        <dbReference type="ARBA" id="ARBA00022741"/>
    </source>
</evidence>
<keyword evidence="11" id="KW-1185">Reference proteome</keyword>
<feature type="transmembrane region" description="Helical" evidence="8">
    <location>
        <begin position="166"/>
        <end position="186"/>
    </location>
</feature>
<evidence type="ECO:0000256" key="8">
    <source>
        <dbReference type="SAM" id="Phobius"/>
    </source>
</evidence>
<feature type="transmembrane region" description="Helical" evidence="8">
    <location>
        <begin position="80"/>
        <end position="100"/>
    </location>
</feature>
<dbReference type="GO" id="GO:0000166">
    <property type="term" value="F:nucleotide binding"/>
    <property type="evidence" value="ECO:0007669"/>
    <property type="project" value="UniProtKB-KW"/>
</dbReference>
<dbReference type="EMBL" id="QLLN01000002">
    <property type="protein sequence ID" value="RAJ14057.1"/>
    <property type="molecule type" value="Genomic_DNA"/>
</dbReference>
<dbReference type="OrthoDB" id="1490731at2"/>
<dbReference type="GO" id="GO:0005886">
    <property type="term" value="C:plasma membrane"/>
    <property type="evidence" value="ECO:0007669"/>
    <property type="project" value="UniProtKB-SubCell"/>
</dbReference>
<dbReference type="Proteomes" id="UP000249696">
    <property type="component" value="Unassembled WGS sequence"/>
</dbReference>
<evidence type="ECO:0000313" key="11">
    <source>
        <dbReference type="Proteomes" id="UP000249696"/>
    </source>
</evidence>
<keyword evidence="4" id="KW-0547">Nucleotide-binding</keyword>